<proteinExistence type="predicted"/>
<reference evidence="4" key="2">
    <citation type="submission" date="2020-10" db="UniProtKB">
        <authorList>
            <consortium name="WormBaseParasite"/>
        </authorList>
    </citation>
    <scope>IDENTIFICATION</scope>
</reference>
<protein>
    <submittedName>
        <fullName evidence="4">Alpha-1,2-fucosyltransferase</fullName>
    </submittedName>
</protein>
<dbReference type="InterPro" id="IPR052501">
    <property type="entry name" value="Alpha-1-2_FucT"/>
</dbReference>
<dbReference type="Proteomes" id="UP000492821">
    <property type="component" value="Unassembled WGS sequence"/>
</dbReference>
<evidence type="ECO:0000313" key="3">
    <source>
        <dbReference type="Proteomes" id="UP000492821"/>
    </source>
</evidence>
<evidence type="ECO:0000256" key="2">
    <source>
        <dbReference type="ARBA" id="ARBA00022679"/>
    </source>
</evidence>
<sequence length="179" mass="20776">MCVHIRRGDFIPHPNLESRTDFVVPAVRLIYQFLHNESRIDDLSLVFIGIEPDFWNALNITQNFGTYFNHVYNARLSSRGEDLAFGATYCDSFLISASGSTFAWWMAYLGKPAMPVFYNGQIGENGRHSKDIHDYDMFLPEWHKLALDNVTGEVRFDKLWNFEKTKNQNSTIFDQKPNL</sequence>
<reference evidence="3" key="1">
    <citation type="journal article" date="2013" name="Genetics">
        <title>The draft genome and transcriptome of Panagrellus redivivus are shaped by the harsh demands of a free-living lifestyle.</title>
        <authorList>
            <person name="Srinivasan J."/>
            <person name="Dillman A.R."/>
            <person name="Macchietto M.G."/>
            <person name="Heikkinen L."/>
            <person name="Lakso M."/>
            <person name="Fracchia K.M."/>
            <person name="Antoshechkin I."/>
            <person name="Mortazavi A."/>
            <person name="Wong G."/>
            <person name="Sternberg P.W."/>
        </authorList>
    </citation>
    <scope>NUCLEOTIDE SEQUENCE [LARGE SCALE GENOMIC DNA]</scope>
    <source>
        <strain evidence="3">MT8872</strain>
    </source>
</reference>
<dbReference type="GO" id="GO:0008107">
    <property type="term" value="F:galactoside 2-alpha-L-fucosyltransferase activity"/>
    <property type="evidence" value="ECO:0007669"/>
    <property type="project" value="InterPro"/>
</dbReference>
<evidence type="ECO:0000313" key="4">
    <source>
        <dbReference type="WBParaSite" id="Pan_g22640.t1"/>
    </source>
</evidence>
<accession>A0A7E4VM75</accession>
<dbReference type="InterPro" id="IPR002516">
    <property type="entry name" value="Glyco_trans_11"/>
</dbReference>
<dbReference type="GO" id="GO:0005975">
    <property type="term" value="P:carbohydrate metabolic process"/>
    <property type="evidence" value="ECO:0007669"/>
    <property type="project" value="InterPro"/>
</dbReference>
<dbReference type="Pfam" id="PF01531">
    <property type="entry name" value="Glyco_transf_11"/>
    <property type="match status" value="1"/>
</dbReference>
<name>A0A7E4VM75_PANRE</name>
<keyword evidence="2" id="KW-0808">Transferase</keyword>
<dbReference type="WBParaSite" id="Pan_g22640.t1">
    <property type="protein sequence ID" value="Pan_g22640.t1"/>
    <property type="gene ID" value="Pan_g22640"/>
</dbReference>
<dbReference type="GO" id="GO:0016020">
    <property type="term" value="C:membrane"/>
    <property type="evidence" value="ECO:0007669"/>
    <property type="project" value="InterPro"/>
</dbReference>
<keyword evidence="1" id="KW-0328">Glycosyltransferase</keyword>
<keyword evidence="3" id="KW-1185">Reference proteome</keyword>
<dbReference type="PANTHER" id="PTHR22898">
    <property type="entry name" value="UNCHARACTERIZED GLYCOSOL TRANSFERASE-RELATED"/>
    <property type="match status" value="1"/>
</dbReference>
<dbReference type="AlphaFoldDB" id="A0A7E4VM75"/>
<organism evidence="3 4">
    <name type="scientific">Panagrellus redivivus</name>
    <name type="common">Microworm</name>
    <dbReference type="NCBI Taxonomy" id="6233"/>
    <lineage>
        <taxon>Eukaryota</taxon>
        <taxon>Metazoa</taxon>
        <taxon>Ecdysozoa</taxon>
        <taxon>Nematoda</taxon>
        <taxon>Chromadorea</taxon>
        <taxon>Rhabditida</taxon>
        <taxon>Tylenchina</taxon>
        <taxon>Panagrolaimomorpha</taxon>
        <taxon>Panagrolaimoidea</taxon>
        <taxon>Panagrolaimidae</taxon>
        <taxon>Panagrellus</taxon>
    </lineage>
</organism>
<dbReference type="PANTHER" id="PTHR22898:SF3">
    <property type="entry name" value="ALPHA-1,2-FUCOSYLTRANSFERASE-RELATED"/>
    <property type="match status" value="1"/>
</dbReference>
<evidence type="ECO:0000256" key="1">
    <source>
        <dbReference type="ARBA" id="ARBA00022676"/>
    </source>
</evidence>